<dbReference type="SUPFAM" id="SSF53474">
    <property type="entry name" value="alpha/beta-Hydrolases"/>
    <property type="match status" value="1"/>
</dbReference>
<dbReference type="PROSITE" id="PS51318">
    <property type="entry name" value="TAT"/>
    <property type="match status" value="1"/>
</dbReference>
<keyword evidence="1" id="KW-0732">Signal</keyword>
<dbReference type="EMBL" id="CP020083">
    <property type="protein sequence ID" value="ASR51150.1"/>
    <property type="molecule type" value="Genomic_DNA"/>
</dbReference>
<dbReference type="InterPro" id="IPR029058">
    <property type="entry name" value="AB_hydrolase_fold"/>
</dbReference>
<dbReference type="Gene3D" id="3.40.50.1820">
    <property type="entry name" value="alpha/beta hydrolase"/>
    <property type="match status" value="1"/>
</dbReference>
<keyword evidence="2" id="KW-0378">Hydrolase</keyword>
<organism evidence="2 3">
    <name type="scientific">Blastomonas fulva</name>
    <dbReference type="NCBI Taxonomy" id="1550728"/>
    <lineage>
        <taxon>Bacteria</taxon>
        <taxon>Pseudomonadati</taxon>
        <taxon>Pseudomonadota</taxon>
        <taxon>Alphaproteobacteria</taxon>
        <taxon>Sphingomonadales</taxon>
        <taxon>Sphingomonadaceae</taxon>
        <taxon>Blastomonas</taxon>
    </lineage>
</organism>
<feature type="signal peptide" evidence="1">
    <location>
        <begin position="1"/>
        <end position="27"/>
    </location>
</feature>
<dbReference type="InterPro" id="IPR006311">
    <property type="entry name" value="TAT_signal"/>
</dbReference>
<name>A0ABN5B8R8_9SPHN</name>
<dbReference type="RefSeq" id="WP_054135903.1">
    <property type="nucleotide sequence ID" value="NZ_CP020083.1"/>
</dbReference>
<proteinExistence type="predicted"/>
<dbReference type="GO" id="GO:0016787">
    <property type="term" value="F:hydrolase activity"/>
    <property type="evidence" value="ECO:0007669"/>
    <property type="project" value="UniProtKB-KW"/>
</dbReference>
<sequence>MTPCLTRRGLIGSALALGAIARVPALARASGPEVIDVALPSARVCRTWRYDPAGQRRGTIVFGHGAASAPWKYEALFARWTQAGYRVLAPLHVDSTDHPDRASFAGLAGWAARIEDMRGLTATIENAQYVAAGHSYGALGALALGGAEPLLPEGVTGPLRDPRAVLTLAFSPPGAMAPLIDAKGYSALAVPVLIQTGTADIPPGADGWTSHLLAFESAPARGDRFGLVLDGVDHYFGGAICRPELPGPRQLAQLDRAAALSLLMLQGWAQGDATARADMLAAVGTRPGETLMQR</sequence>
<keyword evidence="3" id="KW-1185">Reference proteome</keyword>
<reference evidence="2 3" key="1">
    <citation type="submission" date="2017-03" db="EMBL/GenBank/DDBJ databases">
        <title>Complete genome sequence of Blastomonas fulva degrading microcsystin LR.</title>
        <authorList>
            <person name="Lee H.-g."/>
            <person name="Jin L."/>
            <person name="oh H.-M."/>
        </authorList>
    </citation>
    <scope>NUCLEOTIDE SEQUENCE [LARGE SCALE GENOMIC DNA]</scope>
    <source>
        <strain evidence="2 3">T2</strain>
    </source>
</reference>
<dbReference type="Proteomes" id="UP000258016">
    <property type="component" value="Chromosome"/>
</dbReference>
<feature type="chain" id="PRO_5047516287" evidence="1">
    <location>
        <begin position="28"/>
        <end position="294"/>
    </location>
</feature>
<accession>A0ABN5B8R8</accession>
<protein>
    <submittedName>
        <fullName evidence="2">Alpha/beta hydrolase</fullName>
    </submittedName>
</protein>
<evidence type="ECO:0000313" key="3">
    <source>
        <dbReference type="Proteomes" id="UP000258016"/>
    </source>
</evidence>
<evidence type="ECO:0000256" key="1">
    <source>
        <dbReference type="SAM" id="SignalP"/>
    </source>
</evidence>
<gene>
    <name evidence="2" type="ORF">B5J99_06430</name>
</gene>
<dbReference type="GeneID" id="303485214"/>
<evidence type="ECO:0000313" key="2">
    <source>
        <dbReference type="EMBL" id="ASR51150.1"/>
    </source>
</evidence>